<evidence type="ECO:0000313" key="4">
    <source>
        <dbReference type="Proteomes" id="UP001295684"/>
    </source>
</evidence>
<comment type="caution">
    <text evidence="3">The sequence shown here is derived from an EMBL/GenBank/DDBJ whole genome shotgun (WGS) entry which is preliminary data.</text>
</comment>
<gene>
    <name evidence="3" type="ORF">ECRASSUSDP1_LOCUS12084</name>
</gene>
<accession>A0AAD1XG93</accession>
<feature type="chain" id="PRO_5042120521" description="Transmembrane protein" evidence="2">
    <location>
        <begin position="26"/>
        <end position="323"/>
    </location>
</feature>
<feature type="transmembrane region" description="Helical" evidence="1">
    <location>
        <begin position="254"/>
        <end position="272"/>
    </location>
</feature>
<keyword evidence="1" id="KW-1133">Transmembrane helix</keyword>
<proteinExistence type="predicted"/>
<dbReference type="Proteomes" id="UP001295684">
    <property type="component" value="Unassembled WGS sequence"/>
</dbReference>
<name>A0AAD1XG93_EUPCR</name>
<keyword evidence="4" id="KW-1185">Reference proteome</keyword>
<evidence type="ECO:0008006" key="5">
    <source>
        <dbReference type="Google" id="ProtNLM"/>
    </source>
</evidence>
<keyword evidence="1" id="KW-0472">Membrane</keyword>
<organism evidence="3 4">
    <name type="scientific">Euplotes crassus</name>
    <dbReference type="NCBI Taxonomy" id="5936"/>
    <lineage>
        <taxon>Eukaryota</taxon>
        <taxon>Sar</taxon>
        <taxon>Alveolata</taxon>
        <taxon>Ciliophora</taxon>
        <taxon>Intramacronucleata</taxon>
        <taxon>Spirotrichea</taxon>
        <taxon>Hypotrichia</taxon>
        <taxon>Euplotida</taxon>
        <taxon>Euplotidae</taxon>
        <taxon>Moneuplotes</taxon>
    </lineage>
</organism>
<dbReference type="AlphaFoldDB" id="A0AAD1XG93"/>
<sequence>MEQKSTLSFCALIFIVSMLCGIVVGESKDKQNGSFVTSNGTNSSGDSSILKHGTTLIKDNFYNLTGLEFLDGRVLDYYGKANQQWLIEFQDEVIKNEYGSKQNDNLEYLYKISDTLKRRKVKIGIIDCNKQISMESLKEINQTEVNINLTLTNIENDMMQSRMNYGCTRFKMNPKYRTLVYLEESNAYEYVGEFEVSKVTDYIIKKEYFRDYNKNLRVHNIPATAEAYRSMKKHIDLMKQKTTGQIINLAKKNWVYILIFLIIMAVTGVFLFRSIMNLFQPMENDNENDEQDDCQNCHRRPRLKERYRLEQEKIKKEGKQKID</sequence>
<reference evidence="3" key="1">
    <citation type="submission" date="2023-07" db="EMBL/GenBank/DDBJ databases">
        <authorList>
            <consortium name="AG Swart"/>
            <person name="Singh M."/>
            <person name="Singh A."/>
            <person name="Seah K."/>
            <person name="Emmerich C."/>
        </authorList>
    </citation>
    <scope>NUCLEOTIDE SEQUENCE</scope>
    <source>
        <strain evidence="3">DP1</strain>
    </source>
</reference>
<keyword evidence="2" id="KW-0732">Signal</keyword>
<protein>
    <recommendedName>
        <fullName evidence="5">Transmembrane protein</fullName>
    </recommendedName>
</protein>
<feature type="signal peptide" evidence="2">
    <location>
        <begin position="1"/>
        <end position="25"/>
    </location>
</feature>
<dbReference type="EMBL" id="CAMPGE010011973">
    <property type="protein sequence ID" value="CAI2370766.1"/>
    <property type="molecule type" value="Genomic_DNA"/>
</dbReference>
<evidence type="ECO:0000313" key="3">
    <source>
        <dbReference type="EMBL" id="CAI2370766.1"/>
    </source>
</evidence>
<evidence type="ECO:0000256" key="2">
    <source>
        <dbReference type="SAM" id="SignalP"/>
    </source>
</evidence>
<evidence type="ECO:0000256" key="1">
    <source>
        <dbReference type="SAM" id="Phobius"/>
    </source>
</evidence>
<keyword evidence="1" id="KW-0812">Transmembrane</keyword>